<dbReference type="Pfam" id="PF19083">
    <property type="entry name" value="DUF5774"/>
    <property type="match status" value="1"/>
</dbReference>
<dbReference type="InterPro" id="IPR043923">
    <property type="entry name" value="DUF5774"/>
</dbReference>
<dbReference type="Proteomes" id="UP000319438">
    <property type="component" value="Segment"/>
</dbReference>
<evidence type="ECO:0000313" key="2">
    <source>
        <dbReference type="Proteomes" id="UP000319438"/>
    </source>
</evidence>
<evidence type="ECO:0000313" key="1">
    <source>
        <dbReference type="EMBL" id="ALH06835.1"/>
    </source>
</evidence>
<reference evidence="1" key="1">
    <citation type="journal article" date="2015" name="Genome Announc.">
        <title>Complete Genome Sequence of a New Member of the Marseilleviridae Recovered from the Brackish Submarine Spring in the Cassis Port-Miou Calanque, France.</title>
        <authorList>
            <person name="Doutre G."/>
            <person name="Arfib B."/>
            <person name="Rochette P."/>
            <person name="Claverie J.M."/>
            <person name="Bonin P."/>
            <person name="Abergel C."/>
        </authorList>
    </citation>
    <scope>NUCLEOTIDE SEQUENCE [LARGE SCALE GENOMIC DNA]</scope>
    <source>
        <strain evidence="1">1</strain>
    </source>
</reference>
<gene>
    <name evidence="1" type="ORF">PMV_137</name>
</gene>
<name>A0A0N9PYX8_9VIRU</name>
<protein>
    <submittedName>
        <fullName evidence="1">Uncharacterized protein</fullName>
    </submittedName>
</protein>
<proteinExistence type="predicted"/>
<organism evidence="1 2">
    <name type="scientific">Port-miou virus</name>
    <dbReference type="NCBI Taxonomy" id="1733873"/>
    <lineage>
        <taxon>Viruses</taxon>
        <taxon>Varidnaviria</taxon>
        <taxon>Bamfordvirae</taxon>
        <taxon>Nucleocytoviricota</taxon>
        <taxon>Megaviricetes</taxon>
        <taxon>Pimascovirales</taxon>
        <taxon>Pimascovirales incertae sedis</taxon>
        <taxon>Marseilleviridae</taxon>
        <taxon>Losannavirus</taxon>
        <taxon>Losannavirus lausannense</taxon>
        <taxon>Lausannevirus</taxon>
    </lineage>
</organism>
<sequence length="144" mass="17124">MGQTLEKPNEERFEWENNVKVWKENYGRSDLKEKLSISQFGEEREDCKLVWIRVPGKLFPLVVTPETSIRFLEKNVLPKLWNRRFGDEDGYVVKKVKLRKVTPFPEEDYSSQIWDESEEDSKYDMCAVSFGDSTCCYICNKKYM</sequence>
<dbReference type="EMBL" id="KT428292">
    <property type="protein sequence ID" value="ALH06835.1"/>
    <property type="molecule type" value="Genomic_DNA"/>
</dbReference>
<accession>A0A0N9PYX8</accession>